<evidence type="ECO:0000313" key="11">
    <source>
        <dbReference type="Proteomes" id="UP000269692"/>
    </source>
</evidence>
<evidence type="ECO:0000256" key="5">
    <source>
        <dbReference type="ARBA" id="ARBA00022989"/>
    </source>
</evidence>
<dbReference type="PANTHER" id="PTHR45138:SF9">
    <property type="entry name" value="DIGUANYLATE CYCLASE DGCM-RELATED"/>
    <property type="match status" value="1"/>
</dbReference>
<evidence type="ECO:0000256" key="4">
    <source>
        <dbReference type="ARBA" id="ARBA00022692"/>
    </source>
</evidence>
<gene>
    <name evidence="10" type="ORF">D9R14_13065</name>
</gene>
<dbReference type="Gene3D" id="3.30.450.20">
    <property type="entry name" value="PAS domain"/>
    <property type="match status" value="1"/>
</dbReference>
<dbReference type="InterPro" id="IPR033479">
    <property type="entry name" value="dCache_1"/>
</dbReference>
<dbReference type="CDD" id="cd01949">
    <property type="entry name" value="GGDEF"/>
    <property type="match status" value="1"/>
</dbReference>
<dbReference type="InterPro" id="IPR043128">
    <property type="entry name" value="Rev_trsase/Diguanyl_cyclase"/>
</dbReference>
<organism evidence="10 11">
    <name type="scientific">Xanthobacter tagetidis</name>
    <dbReference type="NCBI Taxonomy" id="60216"/>
    <lineage>
        <taxon>Bacteria</taxon>
        <taxon>Pseudomonadati</taxon>
        <taxon>Pseudomonadota</taxon>
        <taxon>Alphaproteobacteria</taxon>
        <taxon>Hyphomicrobiales</taxon>
        <taxon>Xanthobacteraceae</taxon>
        <taxon>Xanthobacter</taxon>
    </lineage>
</organism>
<dbReference type="InterPro" id="IPR029787">
    <property type="entry name" value="Nucleotide_cyclase"/>
</dbReference>
<evidence type="ECO:0000256" key="3">
    <source>
        <dbReference type="ARBA" id="ARBA00022475"/>
    </source>
</evidence>
<dbReference type="RefSeq" id="WP_121623778.1">
    <property type="nucleotide sequence ID" value="NZ_JBAFVX010000004.1"/>
</dbReference>
<comment type="caution">
    <text evidence="10">The sequence shown here is derived from an EMBL/GenBank/DDBJ whole genome shotgun (WGS) entry which is preliminary data.</text>
</comment>
<dbReference type="Gene3D" id="6.10.340.10">
    <property type="match status" value="1"/>
</dbReference>
<keyword evidence="11" id="KW-1185">Reference proteome</keyword>
<accession>A0A3L7AB34</accession>
<dbReference type="SMART" id="SM00267">
    <property type="entry name" value="GGDEF"/>
    <property type="match status" value="1"/>
</dbReference>
<evidence type="ECO:0000259" key="9">
    <source>
        <dbReference type="PROSITE" id="PS50887"/>
    </source>
</evidence>
<dbReference type="Proteomes" id="UP000269692">
    <property type="component" value="Unassembled WGS sequence"/>
</dbReference>
<keyword evidence="6 8" id="KW-0472">Membrane</keyword>
<dbReference type="EMBL" id="RCTF01000010">
    <property type="protein sequence ID" value="RLP77599.1"/>
    <property type="molecule type" value="Genomic_DNA"/>
</dbReference>
<dbReference type="NCBIfam" id="TIGR00254">
    <property type="entry name" value="GGDEF"/>
    <property type="match status" value="1"/>
</dbReference>
<comment type="catalytic activity">
    <reaction evidence="7">
        <text>2 GTP = 3',3'-c-di-GMP + 2 diphosphate</text>
        <dbReference type="Rhea" id="RHEA:24898"/>
        <dbReference type="ChEBI" id="CHEBI:33019"/>
        <dbReference type="ChEBI" id="CHEBI:37565"/>
        <dbReference type="ChEBI" id="CHEBI:58805"/>
        <dbReference type="EC" id="2.7.7.65"/>
    </reaction>
</comment>
<feature type="transmembrane region" description="Helical" evidence="8">
    <location>
        <begin position="23"/>
        <end position="45"/>
    </location>
</feature>
<evidence type="ECO:0000256" key="2">
    <source>
        <dbReference type="ARBA" id="ARBA00012528"/>
    </source>
</evidence>
<dbReference type="Pfam" id="PF02743">
    <property type="entry name" value="dCache_1"/>
    <property type="match status" value="1"/>
</dbReference>
<reference evidence="10 11" key="1">
    <citation type="submission" date="2018-10" db="EMBL/GenBank/DDBJ databases">
        <title>Xanthobacter tagetidis genome sequencing and assembly.</title>
        <authorList>
            <person name="Maclea K.S."/>
            <person name="Goen A.E."/>
            <person name="Fatima S.A."/>
        </authorList>
    </citation>
    <scope>NUCLEOTIDE SEQUENCE [LARGE SCALE GENOMIC DNA]</scope>
    <source>
        <strain evidence="10 11">ATCC 700314</strain>
    </source>
</reference>
<sequence length="568" mass="59954">MVLDGLRQRLATLADRLTLAQQIALAMGVLFAVSLAAVAFLAAAITRDVAIARIEGEMRETARSYAGRLEQEMRERLSDLTLLAASEQMKDVWGGDPARLRAVLDQLAASMDRRAWIGFVRADGTVASATRGALENQSVASEGWFREALAGPTYRDIAGGGATPAAATARGERAPPAALLALPVAPSRGEIAGALVAQLSLDYADALRRDLLGGTLVAPAQIWLLSRDGRMLLGPKPESRPYDAAQIARFLAAKSGAMLEGAGEGSTLTGFAVADGDAHAPFIDWIIIARQPAQVAFSAAWRLAGSILAVGFAVLLLTLAIAAFLARRIAWPLVSLAGRADAIGRTAHSEMLPRQHGSREIVRLSGALRALLRRVGAAEERVSLQSAQHAKDLGDLRRMAETDALTGLLNRHAFQSEAALALAGTRASDTVGLLMVDIDHFKRVNDTFGHKAGDLVLAGVSAAIAEVVRGADRAARIGGEEFVVLTRDVDAGGLVALAERLRAAIGQREIDVGAARIRVTASIGATLAGPEDRDIGDVMERADQALYAAKRSGRDRVALRHPPGRLRA</sequence>
<dbReference type="Pfam" id="PF00990">
    <property type="entry name" value="GGDEF"/>
    <property type="match status" value="1"/>
</dbReference>
<dbReference type="GO" id="GO:1902201">
    <property type="term" value="P:negative regulation of bacterial-type flagellum-dependent cell motility"/>
    <property type="evidence" value="ECO:0007669"/>
    <property type="project" value="TreeGrafter"/>
</dbReference>
<evidence type="ECO:0000256" key="7">
    <source>
        <dbReference type="ARBA" id="ARBA00034247"/>
    </source>
</evidence>
<keyword evidence="4 8" id="KW-0812">Transmembrane</keyword>
<dbReference type="PROSITE" id="PS50887">
    <property type="entry name" value="GGDEF"/>
    <property type="match status" value="1"/>
</dbReference>
<dbReference type="InterPro" id="IPR000160">
    <property type="entry name" value="GGDEF_dom"/>
</dbReference>
<dbReference type="GO" id="GO:0052621">
    <property type="term" value="F:diguanylate cyclase activity"/>
    <property type="evidence" value="ECO:0007669"/>
    <property type="project" value="UniProtKB-EC"/>
</dbReference>
<protein>
    <recommendedName>
        <fullName evidence="2">diguanylate cyclase</fullName>
        <ecNumber evidence="2">2.7.7.65</ecNumber>
    </recommendedName>
</protein>
<evidence type="ECO:0000313" key="10">
    <source>
        <dbReference type="EMBL" id="RLP77599.1"/>
    </source>
</evidence>
<dbReference type="FunFam" id="3.30.70.270:FF:000001">
    <property type="entry name" value="Diguanylate cyclase domain protein"/>
    <property type="match status" value="1"/>
</dbReference>
<evidence type="ECO:0000256" key="6">
    <source>
        <dbReference type="ARBA" id="ARBA00023136"/>
    </source>
</evidence>
<name>A0A3L7AB34_9HYPH</name>
<dbReference type="PANTHER" id="PTHR45138">
    <property type="entry name" value="REGULATORY COMPONENTS OF SENSORY TRANSDUCTION SYSTEM"/>
    <property type="match status" value="1"/>
</dbReference>
<dbReference type="OrthoDB" id="9812260at2"/>
<evidence type="ECO:0000256" key="1">
    <source>
        <dbReference type="ARBA" id="ARBA00004651"/>
    </source>
</evidence>
<dbReference type="GO" id="GO:0043709">
    <property type="term" value="P:cell adhesion involved in single-species biofilm formation"/>
    <property type="evidence" value="ECO:0007669"/>
    <property type="project" value="TreeGrafter"/>
</dbReference>
<dbReference type="GO" id="GO:0005886">
    <property type="term" value="C:plasma membrane"/>
    <property type="evidence" value="ECO:0007669"/>
    <property type="project" value="UniProtKB-SubCell"/>
</dbReference>
<comment type="subcellular location">
    <subcellularLocation>
        <location evidence="1">Cell membrane</location>
        <topology evidence="1">Multi-pass membrane protein</topology>
    </subcellularLocation>
</comment>
<proteinExistence type="predicted"/>
<evidence type="ECO:0000256" key="8">
    <source>
        <dbReference type="SAM" id="Phobius"/>
    </source>
</evidence>
<feature type="domain" description="GGDEF" evidence="9">
    <location>
        <begin position="429"/>
        <end position="562"/>
    </location>
</feature>
<dbReference type="SUPFAM" id="SSF55073">
    <property type="entry name" value="Nucleotide cyclase"/>
    <property type="match status" value="1"/>
</dbReference>
<keyword evidence="3" id="KW-1003">Cell membrane</keyword>
<dbReference type="Gene3D" id="3.30.70.270">
    <property type="match status" value="1"/>
</dbReference>
<dbReference type="InterPro" id="IPR050469">
    <property type="entry name" value="Diguanylate_Cyclase"/>
</dbReference>
<dbReference type="EC" id="2.7.7.65" evidence="2"/>
<dbReference type="AlphaFoldDB" id="A0A3L7AB34"/>
<keyword evidence="5 8" id="KW-1133">Transmembrane helix</keyword>
<feature type="transmembrane region" description="Helical" evidence="8">
    <location>
        <begin position="300"/>
        <end position="326"/>
    </location>
</feature>